<dbReference type="AlphaFoldDB" id="A0A151GGX0"/>
<keyword evidence="1" id="KW-0808">Transferase</keyword>
<dbReference type="PANTHER" id="PTHR11183">
    <property type="entry name" value="GLYCOGENIN SUBFAMILY MEMBER"/>
    <property type="match status" value="1"/>
</dbReference>
<dbReference type="STRING" id="98403.A0A151GGX0"/>
<dbReference type="GeneID" id="63715953"/>
<dbReference type="InterPro" id="IPR050587">
    <property type="entry name" value="GNT1/Glycosyltrans_8"/>
</dbReference>
<dbReference type="PROSITE" id="PS51257">
    <property type="entry name" value="PROKAR_LIPOPROTEIN"/>
    <property type="match status" value="1"/>
</dbReference>
<dbReference type="SUPFAM" id="SSF53448">
    <property type="entry name" value="Nucleotide-diphospho-sugar transferases"/>
    <property type="match status" value="1"/>
</dbReference>
<sequence>MTLRRTNASPLSGGQGLSLLTIACSRRFRLLTAAAAATGLFLWLLLNHTSPAKVPDWSALGWKAGSDNSPPDQIDHTIWSRFAYVQYVTNSAYLCNSVMIFETLHRLGSKADRVMMYPSNMMDPAATGASTPDGELLIKARDQYGVRLSPISVHHRDSEEGTWADSFTKLLAFNQTDYSRVLVLDSDAVVLQLMDELFLLPPCTAAMPRAYWLHPDKKILTSLLMLIEPNVVEFSRVMDKIESAGRNDYDMEIVNDLYIDSAMVLPHRRYAMLSAEFRSDGHALYLGSDREVWDPVAAYNEAKIIHFSDWPVAKPWLPTPAEVIQKYEPKCRMKDGLETCVERELWYRLYDDFRRYRREICPTGGDR</sequence>
<dbReference type="InterPro" id="IPR029044">
    <property type="entry name" value="Nucleotide-diphossugar_trans"/>
</dbReference>
<dbReference type="InParanoid" id="A0A151GGX0"/>
<gene>
    <name evidence="1" type="ORF">DCS_03310</name>
</gene>
<dbReference type="RefSeq" id="XP_040655664.1">
    <property type="nucleotide sequence ID" value="XM_040800631.1"/>
</dbReference>
<evidence type="ECO:0000313" key="2">
    <source>
        <dbReference type="Proteomes" id="UP000076580"/>
    </source>
</evidence>
<keyword evidence="2" id="KW-1185">Reference proteome</keyword>
<dbReference type="Gene3D" id="3.90.550.10">
    <property type="entry name" value="Spore Coat Polysaccharide Biosynthesis Protein SpsA, Chain A"/>
    <property type="match status" value="1"/>
</dbReference>
<dbReference type="GO" id="GO:0016740">
    <property type="term" value="F:transferase activity"/>
    <property type="evidence" value="ECO:0007669"/>
    <property type="project" value="UniProtKB-KW"/>
</dbReference>
<protein>
    <submittedName>
        <fullName evidence="1">Putative glucose n-acetyltransferase protein</fullName>
    </submittedName>
</protein>
<dbReference type="FunCoup" id="A0A151GGX0">
    <property type="interactions" value="9"/>
</dbReference>
<comment type="caution">
    <text evidence="1">The sequence shown here is derived from an EMBL/GenBank/DDBJ whole genome shotgun (WGS) entry which is preliminary data.</text>
</comment>
<reference evidence="1 2" key="1">
    <citation type="journal article" date="2016" name="Sci. Rep.">
        <title>Insights into Adaptations to a Near-Obligate Nematode Endoparasitic Lifestyle from the Finished Genome of Drechmeria coniospora.</title>
        <authorList>
            <person name="Zhang L."/>
            <person name="Zhou Z."/>
            <person name="Guo Q."/>
            <person name="Fokkens L."/>
            <person name="Miskei M."/>
            <person name="Pocsi I."/>
            <person name="Zhang W."/>
            <person name="Chen M."/>
            <person name="Wang L."/>
            <person name="Sun Y."/>
            <person name="Donzelli B.G."/>
            <person name="Gibson D.M."/>
            <person name="Nelson D.R."/>
            <person name="Luo J.G."/>
            <person name="Rep M."/>
            <person name="Liu H."/>
            <person name="Yang S."/>
            <person name="Wang J."/>
            <person name="Krasnoff S.B."/>
            <person name="Xu Y."/>
            <person name="Molnar I."/>
            <person name="Lin M."/>
        </authorList>
    </citation>
    <scope>NUCLEOTIDE SEQUENCE [LARGE SCALE GENOMIC DNA]</scope>
    <source>
        <strain evidence="1 2">ARSEF 6962</strain>
    </source>
</reference>
<dbReference type="Proteomes" id="UP000076580">
    <property type="component" value="Chromosome 02"/>
</dbReference>
<proteinExistence type="predicted"/>
<organism evidence="1 2">
    <name type="scientific">Drechmeria coniospora</name>
    <name type="common">Nematophagous fungus</name>
    <name type="synonym">Meria coniospora</name>
    <dbReference type="NCBI Taxonomy" id="98403"/>
    <lineage>
        <taxon>Eukaryota</taxon>
        <taxon>Fungi</taxon>
        <taxon>Dikarya</taxon>
        <taxon>Ascomycota</taxon>
        <taxon>Pezizomycotina</taxon>
        <taxon>Sordariomycetes</taxon>
        <taxon>Hypocreomycetidae</taxon>
        <taxon>Hypocreales</taxon>
        <taxon>Ophiocordycipitaceae</taxon>
        <taxon>Drechmeria</taxon>
    </lineage>
</organism>
<evidence type="ECO:0000313" key="1">
    <source>
        <dbReference type="EMBL" id="KYK56312.1"/>
    </source>
</evidence>
<name>A0A151GGX0_DRECN</name>
<accession>A0A151GGX0</accession>
<dbReference type="EMBL" id="LAYC01000002">
    <property type="protein sequence ID" value="KYK56312.1"/>
    <property type="molecule type" value="Genomic_DNA"/>
</dbReference>